<dbReference type="Gene3D" id="1.25.40.20">
    <property type="entry name" value="Ankyrin repeat-containing domain"/>
    <property type="match status" value="1"/>
</dbReference>
<dbReference type="InterPro" id="IPR036770">
    <property type="entry name" value="Ankyrin_rpt-contain_sf"/>
</dbReference>
<reference evidence="6" key="3">
    <citation type="submission" date="2025-09" db="UniProtKB">
        <authorList>
            <consortium name="Ensembl"/>
        </authorList>
    </citation>
    <scope>IDENTIFICATION</scope>
</reference>
<feature type="coiled-coil region" evidence="4">
    <location>
        <begin position="122"/>
        <end position="160"/>
    </location>
</feature>
<dbReference type="Pfam" id="PF12796">
    <property type="entry name" value="Ank_2"/>
    <property type="match status" value="1"/>
</dbReference>
<keyword evidence="2 3" id="KW-0040">ANK repeat</keyword>
<dbReference type="Ensembl" id="ENSCSAVT00000012043.1">
    <property type="protein sequence ID" value="ENSCSAVP00000011905.1"/>
    <property type="gene ID" value="ENSCSAVG00000006990.1"/>
</dbReference>
<reference evidence="6" key="2">
    <citation type="submission" date="2025-08" db="UniProtKB">
        <authorList>
            <consortium name="Ensembl"/>
        </authorList>
    </citation>
    <scope>IDENTIFICATION</scope>
</reference>
<evidence type="ECO:0000313" key="6">
    <source>
        <dbReference type="Ensembl" id="ENSCSAVP00000011905.1"/>
    </source>
</evidence>
<feature type="region of interest" description="Disordered" evidence="5">
    <location>
        <begin position="236"/>
        <end position="269"/>
    </location>
</feature>
<keyword evidence="7" id="KW-1185">Reference proteome</keyword>
<dbReference type="HOGENOM" id="CLU_1034249_0_0_1"/>
<evidence type="ECO:0000256" key="2">
    <source>
        <dbReference type="ARBA" id="ARBA00023043"/>
    </source>
</evidence>
<protein>
    <submittedName>
        <fullName evidence="6">Uncharacterized protein</fullName>
    </submittedName>
</protein>
<dbReference type="eggNOG" id="KOG0504">
    <property type="taxonomic scope" value="Eukaryota"/>
</dbReference>
<dbReference type="PANTHER" id="PTHR24201">
    <property type="entry name" value="ANK_REP_REGION DOMAIN-CONTAINING PROTEIN"/>
    <property type="match status" value="1"/>
</dbReference>
<feature type="repeat" description="ANK" evidence="3">
    <location>
        <begin position="64"/>
        <end position="96"/>
    </location>
</feature>
<dbReference type="Proteomes" id="UP000007875">
    <property type="component" value="Unassembled WGS sequence"/>
</dbReference>
<evidence type="ECO:0000256" key="5">
    <source>
        <dbReference type="SAM" id="MobiDB-lite"/>
    </source>
</evidence>
<evidence type="ECO:0000256" key="1">
    <source>
        <dbReference type="ARBA" id="ARBA00022737"/>
    </source>
</evidence>
<evidence type="ECO:0000313" key="7">
    <source>
        <dbReference type="Proteomes" id="UP000007875"/>
    </source>
</evidence>
<dbReference type="PROSITE" id="PS50297">
    <property type="entry name" value="ANK_REP_REGION"/>
    <property type="match status" value="1"/>
</dbReference>
<dbReference type="AlphaFoldDB" id="H2Z2U3"/>
<organism evidence="6 7">
    <name type="scientific">Ciona savignyi</name>
    <name type="common">Pacific transparent sea squirt</name>
    <dbReference type="NCBI Taxonomy" id="51511"/>
    <lineage>
        <taxon>Eukaryota</taxon>
        <taxon>Metazoa</taxon>
        <taxon>Chordata</taxon>
        <taxon>Tunicata</taxon>
        <taxon>Ascidiacea</taxon>
        <taxon>Phlebobranchia</taxon>
        <taxon>Cionidae</taxon>
        <taxon>Ciona</taxon>
    </lineage>
</organism>
<dbReference type="SUPFAM" id="SSF48403">
    <property type="entry name" value="Ankyrin repeat"/>
    <property type="match status" value="1"/>
</dbReference>
<dbReference type="InterPro" id="IPR050776">
    <property type="entry name" value="Ank_Repeat/CDKN_Inhibitor"/>
</dbReference>
<dbReference type="SMART" id="SM00248">
    <property type="entry name" value="ANK"/>
    <property type="match status" value="2"/>
</dbReference>
<evidence type="ECO:0000256" key="3">
    <source>
        <dbReference type="PROSITE-ProRule" id="PRU00023"/>
    </source>
</evidence>
<evidence type="ECO:0000256" key="4">
    <source>
        <dbReference type="SAM" id="Coils"/>
    </source>
</evidence>
<dbReference type="STRING" id="51511.ENSCSAVP00000011905"/>
<proteinExistence type="predicted"/>
<dbReference type="InterPro" id="IPR002110">
    <property type="entry name" value="Ankyrin_rpt"/>
</dbReference>
<accession>H2Z2U3</accession>
<name>H2Z2U3_CIOSA</name>
<dbReference type="InParanoid" id="H2Z2U3"/>
<reference evidence="7" key="1">
    <citation type="submission" date="2003-08" db="EMBL/GenBank/DDBJ databases">
        <authorList>
            <person name="Birren B."/>
            <person name="Nusbaum C."/>
            <person name="Abebe A."/>
            <person name="Abouelleil A."/>
            <person name="Adekoya E."/>
            <person name="Ait-zahra M."/>
            <person name="Allen N."/>
            <person name="Allen T."/>
            <person name="An P."/>
            <person name="Anderson M."/>
            <person name="Anderson S."/>
            <person name="Arachchi H."/>
            <person name="Armbruster J."/>
            <person name="Bachantsang P."/>
            <person name="Baldwin J."/>
            <person name="Barry A."/>
            <person name="Bayul T."/>
            <person name="Blitshsteyn B."/>
            <person name="Bloom T."/>
            <person name="Blye J."/>
            <person name="Boguslavskiy L."/>
            <person name="Borowsky M."/>
            <person name="Boukhgalter B."/>
            <person name="Brunache A."/>
            <person name="Butler J."/>
            <person name="Calixte N."/>
            <person name="Calvo S."/>
            <person name="Camarata J."/>
            <person name="Campo K."/>
            <person name="Chang J."/>
            <person name="Cheshatsang Y."/>
            <person name="Citroen M."/>
            <person name="Collymore A."/>
            <person name="Considine T."/>
            <person name="Cook A."/>
            <person name="Cooke P."/>
            <person name="Corum B."/>
            <person name="Cuomo C."/>
            <person name="David R."/>
            <person name="Dawoe T."/>
            <person name="Degray S."/>
            <person name="Dodge S."/>
            <person name="Dooley K."/>
            <person name="Dorje P."/>
            <person name="Dorjee K."/>
            <person name="Dorris L."/>
            <person name="Duffey N."/>
            <person name="Dupes A."/>
            <person name="Elkins T."/>
            <person name="Engels R."/>
            <person name="Erickson J."/>
            <person name="Farina A."/>
            <person name="Faro S."/>
            <person name="Ferreira P."/>
            <person name="Fischer H."/>
            <person name="Fitzgerald M."/>
            <person name="Foley K."/>
            <person name="Gage D."/>
            <person name="Galagan J."/>
            <person name="Gearin G."/>
            <person name="Gnerre S."/>
            <person name="Gnirke A."/>
            <person name="Goyette A."/>
            <person name="Graham J."/>
            <person name="Grandbois E."/>
            <person name="Gyaltsen K."/>
            <person name="Hafez N."/>
            <person name="Hagopian D."/>
            <person name="Hagos B."/>
            <person name="Hall J."/>
            <person name="Hatcher B."/>
            <person name="Heller A."/>
            <person name="Higgins H."/>
            <person name="Honan T."/>
            <person name="Horn A."/>
            <person name="Houde N."/>
            <person name="Hughes L."/>
            <person name="Hulme W."/>
            <person name="Husby E."/>
            <person name="Iliev I."/>
            <person name="Jaffe D."/>
            <person name="Jones C."/>
            <person name="Kamal M."/>
            <person name="Kamat A."/>
            <person name="Kamvysselis M."/>
            <person name="Karlsson E."/>
            <person name="Kells C."/>
            <person name="Kieu A."/>
            <person name="Kisner P."/>
            <person name="Kodira C."/>
            <person name="Kulbokas E."/>
            <person name="Labutti K."/>
            <person name="Lama D."/>
            <person name="Landers T."/>
            <person name="Leger J."/>
            <person name="Levine S."/>
            <person name="Lewis D."/>
            <person name="Lewis T."/>
            <person name="Lindblad-toh K."/>
            <person name="Liu X."/>
            <person name="Lokyitsang T."/>
            <person name="Lokyitsang Y."/>
            <person name="Lucien O."/>
            <person name="Lui A."/>
            <person name="Ma L.J."/>
            <person name="Mabbitt R."/>
            <person name="Macdonald J."/>
            <person name="Maclean C."/>
            <person name="Major J."/>
            <person name="Manning J."/>
            <person name="Marabella R."/>
            <person name="Maru K."/>
            <person name="Matthews C."/>
            <person name="Mauceli E."/>
            <person name="Mccarthy M."/>
            <person name="Mcdonough S."/>
            <person name="Mcghee T."/>
            <person name="Meldrim J."/>
            <person name="Meneus L."/>
            <person name="Mesirov J."/>
            <person name="Mihalev A."/>
            <person name="Mihova T."/>
            <person name="Mikkelsen T."/>
            <person name="Mlenga V."/>
            <person name="Moru K."/>
            <person name="Mozes J."/>
            <person name="Mulrain L."/>
            <person name="Munson G."/>
            <person name="Naylor J."/>
            <person name="Newes C."/>
            <person name="Nguyen C."/>
            <person name="Nguyen N."/>
            <person name="Nguyen T."/>
            <person name="Nicol R."/>
            <person name="Nielsen C."/>
            <person name="Nizzari M."/>
            <person name="Norbu C."/>
            <person name="Norbu N."/>
            <person name="O'donnell P."/>
            <person name="Okoawo O."/>
            <person name="O'leary S."/>
            <person name="Omotosho B."/>
            <person name="O'neill K."/>
            <person name="Osman S."/>
            <person name="Parker S."/>
            <person name="Perrin D."/>
            <person name="Phunkhang P."/>
            <person name="Piqani B."/>
            <person name="Purcell S."/>
            <person name="Rachupka T."/>
            <person name="Ramasamy U."/>
            <person name="Rameau R."/>
            <person name="Ray V."/>
            <person name="Raymond C."/>
            <person name="Retta R."/>
            <person name="Richardson S."/>
            <person name="Rise C."/>
            <person name="Rodriguez J."/>
            <person name="Rogers J."/>
            <person name="Rogov P."/>
            <person name="Rutman M."/>
            <person name="Schupbach R."/>
            <person name="Seaman C."/>
            <person name="Settipalli S."/>
            <person name="Sharpe T."/>
            <person name="Sheridan J."/>
            <person name="Sherpa N."/>
            <person name="Shi J."/>
            <person name="Smirnov S."/>
            <person name="Smith C."/>
            <person name="Sougnez C."/>
            <person name="Spencer B."/>
            <person name="Stalker J."/>
            <person name="Stange-thomann N."/>
            <person name="Stavropoulos S."/>
            <person name="Stetson K."/>
            <person name="Stone C."/>
            <person name="Stone S."/>
            <person name="Stubbs M."/>
            <person name="Talamas J."/>
            <person name="Tchuinga P."/>
            <person name="Tenzing P."/>
            <person name="Tesfaye S."/>
            <person name="Theodore J."/>
            <person name="Thoulutsang Y."/>
            <person name="Topham K."/>
            <person name="Towey S."/>
            <person name="Tsamla T."/>
            <person name="Tsomo N."/>
            <person name="Vallee D."/>
            <person name="Vassiliev H."/>
            <person name="Venkataraman V."/>
            <person name="Vinson J."/>
            <person name="Vo A."/>
            <person name="Wade C."/>
            <person name="Wang S."/>
            <person name="Wangchuk T."/>
            <person name="Wangdi T."/>
            <person name="Whittaker C."/>
            <person name="Wilkinson J."/>
            <person name="Wu Y."/>
            <person name="Wyman D."/>
            <person name="Yadav S."/>
            <person name="Yang S."/>
            <person name="Yang X."/>
            <person name="Yeager S."/>
            <person name="Yee E."/>
            <person name="Young G."/>
            <person name="Zainoun J."/>
            <person name="Zembeck L."/>
            <person name="Zimmer A."/>
            <person name="Zody M."/>
            <person name="Lander E."/>
        </authorList>
    </citation>
    <scope>NUCLEOTIDE SEQUENCE [LARGE SCALE GENOMIC DNA]</scope>
</reference>
<dbReference type="PANTHER" id="PTHR24201:SF15">
    <property type="entry name" value="ANKYRIN REPEAT DOMAIN-CONTAINING PROTEIN 66"/>
    <property type="match status" value="1"/>
</dbReference>
<dbReference type="PROSITE" id="PS50088">
    <property type="entry name" value="ANK_REPEAT"/>
    <property type="match status" value="1"/>
</dbReference>
<dbReference type="GeneTree" id="ENSGT01120000275016"/>
<keyword evidence="4" id="KW-0175">Coiled coil</keyword>
<keyword evidence="1" id="KW-0677">Repeat</keyword>
<sequence length="269" mass="30133">MTTRYHRAAADSRIEVLKEGTRKDLNQSDDDGMTPTLWAAYHGQLSALRTCCSRGGDVDKCDLLGNTALHLAAQNGHMRCVSFLVEFGANIWKLDNSYNNALALAGIREQKKCVDYLDDVINKKEAKDKKQAKKQQELARKEAEKRIVKFEKLQSKMKQKIEKNLNGPTGKVLASNISEEKSNGRKTSSSTFTTLRKLSTSNKLDQVARDQPQTISGIPSQKLPNVTYMPTERFNSSLSTANKRPPVNEIFPGSTDYGEEYPRFNTALK</sequence>